<sequence length="299" mass="30959">MRGGRGVRAVHRIPAVLAAAAAALLTLTSCDALRGAPQPAGPPTVDTAAHWRPGVGVSLPDSLANDFIQLQPTLPGQVGLAIMPVGGGRVTVFGDWSSGIAWSTIKVPLAMAALRHDSGERVRELALAAITVSDNDAAQALWESLGDGLQAGAAVQQVLDEAGDGMAAVAGPRTRLDYTAFGQTEWTLTNQVRFASRLPCLAQSDQVTDLMAHIAQDQSWGLGVIDGTEFKGGWGPDDDTGIYTVRQFGLVPTPTGRIAVALAAQADSGDFTDAADILSKLGELVGRHIAELQGGGCDH</sequence>
<feature type="signal peptide" evidence="1">
    <location>
        <begin position="1"/>
        <end position="32"/>
    </location>
</feature>
<proteinExistence type="predicted"/>
<gene>
    <name evidence="2" type="ORF">D5S18_16560</name>
</gene>
<reference evidence="2 3" key="1">
    <citation type="submission" date="2018-09" db="EMBL/GenBank/DDBJ databases">
        <title>YIM PH21274 draft genome.</title>
        <authorList>
            <person name="Miao C."/>
        </authorList>
    </citation>
    <scope>NUCLEOTIDE SEQUENCE [LARGE SCALE GENOMIC DNA]</scope>
    <source>
        <strain evidence="2 3">YIM PH 21724</strain>
    </source>
</reference>
<dbReference type="PROSITE" id="PS51257">
    <property type="entry name" value="PROKAR_LIPOPROTEIN"/>
    <property type="match status" value="1"/>
</dbReference>
<name>A0A3A4JXG2_9NOCA</name>
<keyword evidence="3" id="KW-1185">Reference proteome</keyword>
<keyword evidence="1" id="KW-0732">Signal</keyword>
<accession>A0A3A4JXG2</accession>
<feature type="chain" id="PRO_5017384033" description="Serine hydrolase" evidence="1">
    <location>
        <begin position="33"/>
        <end position="299"/>
    </location>
</feature>
<protein>
    <recommendedName>
        <fullName evidence="4">Serine hydrolase</fullName>
    </recommendedName>
</protein>
<dbReference type="Proteomes" id="UP000266677">
    <property type="component" value="Unassembled WGS sequence"/>
</dbReference>
<organism evidence="2 3">
    <name type="scientific">Nocardia panacis</name>
    <dbReference type="NCBI Taxonomy" id="2340916"/>
    <lineage>
        <taxon>Bacteria</taxon>
        <taxon>Bacillati</taxon>
        <taxon>Actinomycetota</taxon>
        <taxon>Actinomycetes</taxon>
        <taxon>Mycobacteriales</taxon>
        <taxon>Nocardiaceae</taxon>
        <taxon>Nocardia</taxon>
    </lineage>
</organism>
<evidence type="ECO:0000313" key="3">
    <source>
        <dbReference type="Proteomes" id="UP000266677"/>
    </source>
</evidence>
<dbReference type="Gene3D" id="3.40.710.10">
    <property type="entry name" value="DD-peptidase/beta-lactamase superfamily"/>
    <property type="match status" value="1"/>
</dbReference>
<evidence type="ECO:0000313" key="2">
    <source>
        <dbReference type="EMBL" id="RJO75329.1"/>
    </source>
</evidence>
<dbReference type="AlphaFoldDB" id="A0A3A4JXG2"/>
<evidence type="ECO:0008006" key="4">
    <source>
        <dbReference type="Google" id="ProtNLM"/>
    </source>
</evidence>
<dbReference type="OrthoDB" id="3729831at2"/>
<evidence type="ECO:0000256" key="1">
    <source>
        <dbReference type="SAM" id="SignalP"/>
    </source>
</evidence>
<dbReference type="SUPFAM" id="SSF56601">
    <property type="entry name" value="beta-lactamase/transpeptidase-like"/>
    <property type="match status" value="1"/>
</dbReference>
<dbReference type="InterPro" id="IPR012338">
    <property type="entry name" value="Beta-lactam/transpept-like"/>
</dbReference>
<comment type="caution">
    <text evidence="2">The sequence shown here is derived from an EMBL/GenBank/DDBJ whole genome shotgun (WGS) entry which is preliminary data.</text>
</comment>
<dbReference type="EMBL" id="QZFU01000019">
    <property type="protein sequence ID" value="RJO75329.1"/>
    <property type="molecule type" value="Genomic_DNA"/>
</dbReference>